<dbReference type="Gene3D" id="3.20.20.140">
    <property type="entry name" value="Metal-dependent hydrolases"/>
    <property type="match status" value="1"/>
</dbReference>
<dbReference type="InterPro" id="IPR016195">
    <property type="entry name" value="Pol/histidinol_Pase-like"/>
</dbReference>
<accession>A0A2S5GQ80</accession>
<comment type="caution">
    <text evidence="3">The sequence shown here is derived from an EMBL/GenBank/DDBJ whole genome shotgun (WGS) entry which is preliminary data.</text>
</comment>
<dbReference type="PROSITE" id="PS51257">
    <property type="entry name" value="PROKAR_LIPOPROTEIN"/>
    <property type="match status" value="1"/>
</dbReference>
<protein>
    <submittedName>
        <fullName evidence="3">S-layer protein</fullName>
    </submittedName>
</protein>
<dbReference type="Proteomes" id="UP000239990">
    <property type="component" value="Unassembled WGS sequence"/>
</dbReference>
<dbReference type="EMBL" id="PREU01000007">
    <property type="protein sequence ID" value="PPA75139.1"/>
    <property type="molecule type" value="Genomic_DNA"/>
</dbReference>
<feature type="signal peptide" evidence="2">
    <location>
        <begin position="1"/>
        <end position="25"/>
    </location>
</feature>
<organism evidence="3 4">
    <name type="scientific">Achromobacter spanius</name>
    <dbReference type="NCBI Taxonomy" id="217203"/>
    <lineage>
        <taxon>Bacteria</taxon>
        <taxon>Pseudomonadati</taxon>
        <taxon>Pseudomonadota</taxon>
        <taxon>Betaproteobacteria</taxon>
        <taxon>Burkholderiales</taxon>
        <taxon>Alcaligenaceae</taxon>
        <taxon>Achromobacter</taxon>
    </lineage>
</organism>
<dbReference type="SUPFAM" id="SSF89550">
    <property type="entry name" value="PHP domain-like"/>
    <property type="match status" value="1"/>
</dbReference>
<name>A0A2S5GQ80_9BURK</name>
<evidence type="ECO:0000313" key="3">
    <source>
        <dbReference type="EMBL" id="PPA75139.1"/>
    </source>
</evidence>
<evidence type="ECO:0000313" key="4">
    <source>
        <dbReference type="Proteomes" id="UP000239990"/>
    </source>
</evidence>
<sequence length="553" mass="60043">MQFEVSRVRRAVLPLSLACVTLLSACGGSDDDDEPVAPPTPPVVTEPAPPVEPTKPVETGAWTTGDLHVHTYQSDDAQVSLESALDQAFDRYKLDWAAISNHLRLSGRDHTGTTLAGGAIPFSTGMAQYEVPFIKTAQAAGRYADKIIFSSFEWDMPTHDHVNIGIGTDDPLSDKSLQAVAEFEYLFTNRAPALFDPLLVSHLAGQTRAYTTHADSLAALAWLRDKHPDSYMLLNHPSRYAGKYTAAQLREMNDLAPGIFFAIEGMVGNQMEPDRGGYATAYTNAFLPNRTYGGVDYLVAHLGGTWDALLGEGRRIWTVADSDFHFRTASGLYSSGYAPGEYAKTHVWKDGDDMKAVVAGLKSGRVFGVFGDLIDALDFQAQGSAGVVHMGGELQATKGEKVEVTIRFRSPDSNHYEYPIESGNPTYVKPTVNHVDLIVGDVGARAAAGTPGYDADTNPSTRVLARYTRADWTVDADGYNVIKTTITADKSQYLRLRGTNLGVDVTGETAAGEPLPDAKVDLADNVARFNAINARNYNDLWFYSNPVFVTVAQ</sequence>
<keyword evidence="2" id="KW-0732">Signal</keyword>
<reference evidence="3 4" key="1">
    <citation type="submission" date="2018-02" db="EMBL/GenBank/DDBJ databases">
        <title>Draft Genome of Achromobacter spanius stain 6.</title>
        <authorList>
            <person name="Gunasekera T.S."/>
            <person name="Radwan O."/>
            <person name="Ruiz O.N."/>
        </authorList>
    </citation>
    <scope>NUCLEOTIDE SEQUENCE [LARGE SCALE GENOMIC DNA]</scope>
    <source>
        <strain evidence="3 4">6</strain>
    </source>
</reference>
<feature type="chain" id="PRO_5015609231" evidence="2">
    <location>
        <begin position="26"/>
        <end position="553"/>
    </location>
</feature>
<proteinExistence type="predicted"/>
<dbReference type="OrthoDB" id="9997at2"/>
<dbReference type="RefSeq" id="WP_104144395.1">
    <property type="nucleotide sequence ID" value="NZ_PREU01000007.1"/>
</dbReference>
<evidence type="ECO:0000256" key="2">
    <source>
        <dbReference type="SAM" id="SignalP"/>
    </source>
</evidence>
<evidence type="ECO:0000256" key="1">
    <source>
        <dbReference type="SAM" id="MobiDB-lite"/>
    </source>
</evidence>
<feature type="region of interest" description="Disordered" evidence="1">
    <location>
        <begin position="28"/>
        <end position="60"/>
    </location>
</feature>
<feature type="compositionally biased region" description="Pro residues" evidence="1">
    <location>
        <begin position="36"/>
        <end position="53"/>
    </location>
</feature>
<dbReference type="AlphaFoldDB" id="A0A2S5GQ80"/>
<gene>
    <name evidence="3" type="ORF">C4E15_17535</name>
</gene>